<evidence type="ECO:0000256" key="3">
    <source>
        <dbReference type="SAM" id="Phobius"/>
    </source>
</evidence>
<evidence type="ECO:0000313" key="7">
    <source>
        <dbReference type="EMBL" id="PAA88530.1"/>
    </source>
</evidence>
<dbReference type="InterPro" id="IPR055355">
    <property type="entry name" value="ZP-C"/>
</dbReference>
<keyword evidence="8" id="KW-1185">Reference proteome</keyword>
<dbReference type="PROSITE" id="PS51034">
    <property type="entry name" value="ZP_2"/>
    <property type="match status" value="1"/>
</dbReference>
<keyword evidence="1 4" id="KW-0732">Signal</keyword>
<keyword evidence="2" id="KW-1015">Disulfide bond</keyword>
<accession>A0A267E6K4</accession>
<organism evidence="6 8">
    <name type="scientific">Macrostomum lignano</name>
    <dbReference type="NCBI Taxonomy" id="282301"/>
    <lineage>
        <taxon>Eukaryota</taxon>
        <taxon>Metazoa</taxon>
        <taxon>Spiralia</taxon>
        <taxon>Lophotrochozoa</taxon>
        <taxon>Platyhelminthes</taxon>
        <taxon>Rhabditophora</taxon>
        <taxon>Macrostomorpha</taxon>
        <taxon>Macrostomida</taxon>
        <taxon>Macrostomidae</taxon>
        <taxon>Macrostomum</taxon>
    </lineage>
</organism>
<gene>
    <name evidence="7" type="ORF">BOX15_Mlig022736g2</name>
    <name evidence="6" type="ORF">BOX15_Mlig032684g2</name>
</gene>
<reference evidence="6 8" key="1">
    <citation type="submission" date="2017-06" db="EMBL/GenBank/DDBJ databases">
        <title>A platform for efficient transgenesis in Macrostomum lignano, a flatworm model organism for stem cell research.</title>
        <authorList>
            <person name="Berezikov E."/>
        </authorList>
    </citation>
    <scope>NUCLEOTIDE SEQUENCE [LARGE SCALE GENOMIC DNA]</scope>
    <source>
        <strain evidence="6">DV1</strain>
        <tissue evidence="6">Whole organism</tissue>
    </source>
</reference>
<dbReference type="Pfam" id="PF00100">
    <property type="entry name" value="Zona_pellucida"/>
    <property type="match status" value="1"/>
</dbReference>
<comment type="caution">
    <text evidence="6">The sequence shown here is derived from an EMBL/GenBank/DDBJ whole genome shotgun (WGS) entry which is preliminary data.</text>
</comment>
<evidence type="ECO:0000256" key="1">
    <source>
        <dbReference type="ARBA" id="ARBA00022729"/>
    </source>
</evidence>
<dbReference type="OrthoDB" id="8919081at2759"/>
<evidence type="ECO:0000259" key="5">
    <source>
        <dbReference type="PROSITE" id="PS51034"/>
    </source>
</evidence>
<dbReference type="PANTHER" id="PTHR14002">
    <property type="entry name" value="ENDOGLIN/TGF-BETA RECEPTOR TYPE III"/>
    <property type="match status" value="1"/>
</dbReference>
<dbReference type="Gene3D" id="2.60.40.3210">
    <property type="entry name" value="Zona pellucida, ZP-N domain"/>
    <property type="match status" value="1"/>
</dbReference>
<feature type="chain" id="PRO_5011915983" description="ZP domain-containing protein" evidence="4">
    <location>
        <begin position="23"/>
        <end position="638"/>
    </location>
</feature>
<keyword evidence="3" id="KW-0812">Transmembrane</keyword>
<dbReference type="SMART" id="SM00241">
    <property type="entry name" value="ZP"/>
    <property type="match status" value="1"/>
</dbReference>
<evidence type="ECO:0000313" key="6">
    <source>
        <dbReference type="EMBL" id="PAA57191.1"/>
    </source>
</evidence>
<evidence type="ECO:0000313" key="8">
    <source>
        <dbReference type="Proteomes" id="UP000215902"/>
    </source>
</evidence>
<dbReference type="AlphaFoldDB" id="A0A267E6K4"/>
<evidence type="ECO:0000256" key="4">
    <source>
        <dbReference type="SAM" id="SignalP"/>
    </source>
</evidence>
<dbReference type="EMBL" id="NIVC01000184">
    <property type="protein sequence ID" value="PAA88530.1"/>
    <property type="molecule type" value="Genomic_DNA"/>
</dbReference>
<feature type="domain" description="ZP" evidence="5">
    <location>
        <begin position="305"/>
        <end position="578"/>
    </location>
</feature>
<dbReference type="Gene3D" id="2.60.40.4100">
    <property type="entry name" value="Zona pellucida, ZP-C domain"/>
    <property type="match status" value="1"/>
</dbReference>
<evidence type="ECO:0000256" key="2">
    <source>
        <dbReference type="ARBA" id="ARBA00023157"/>
    </source>
</evidence>
<sequence>IQMSILVLTFLGILLPVATVTAVSTLPRPTNVRFHTNAGSSNQHFGFLVIELSDGTSGPVCNLGKFDLHATRLACVLMGFNASLNVAQLSASESEPPAASPVIAIRDCDDFNLNIRSTWDLSIACKYVIGRDIPSQCRRPENLVQISCHSGSGLPTSPARTSPVPVIPPVVPNGGVSRCADIGSSMYGHRSVELRRNRPLFDGRSVCADQFGVAEAHAFCSALCYGSFIGLPSRLPASTSDARTDGIVLTCSRSNGAIASPGNWLDNCTTVSAPSSSGGCKSGLARLECLPQGDTVNKRPNATVECSDRAFRVAFKLSDGVTTADRLTLESSGVHPAANCSGAARGANATHVWLDLPYTECNVSQGYNSSHQLYRMELRLLPASSISNSASSAPVYTDIPLKYPILCALPSRDSLAAPAVAVASIPMSESAGQAKFLTDIGLFARLSLSADGRGFVFQQPLNEHRQSAVQLGQPIFARIRLLNVDDSLSVRLQLLECWATDRPDSGSLPRYDLLVNRCPTANVRLIDVSDRIVGLQFLAFRFNTADASGKLYVHCNRSVCNRSDAIGCRGCDSSTGAVLLARQRRAAISSVRLTAADLSAGTVRVLTSGAAMIGFGSNLIFYYFLSVLIMLLTSQLCQ</sequence>
<feature type="transmembrane region" description="Helical" evidence="3">
    <location>
        <begin position="609"/>
        <end position="632"/>
    </location>
</feature>
<dbReference type="Proteomes" id="UP000215902">
    <property type="component" value="Unassembled WGS sequence"/>
</dbReference>
<feature type="non-terminal residue" evidence="6">
    <location>
        <position position="1"/>
    </location>
</feature>
<dbReference type="InterPro" id="IPR001507">
    <property type="entry name" value="ZP_dom"/>
</dbReference>
<proteinExistence type="predicted"/>
<dbReference type="PANTHER" id="PTHR14002:SF54">
    <property type="entry name" value="ZONA PELLUCIDA SPERM-BINDING PROTEIN 2"/>
    <property type="match status" value="1"/>
</dbReference>
<dbReference type="STRING" id="282301.A0A267E6K4"/>
<keyword evidence="3" id="KW-1133">Transmembrane helix</keyword>
<feature type="signal peptide" evidence="4">
    <location>
        <begin position="1"/>
        <end position="22"/>
    </location>
</feature>
<dbReference type="EMBL" id="NIVC01002519">
    <property type="protein sequence ID" value="PAA57191.1"/>
    <property type="molecule type" value="Genomic_DNA"/>
</dbReference>
<keyword evidence="3" id="KW-0472">Membrane</keyword>
<name>A0A267E6K4_9PLAT</name>
<protein>
    <recommendedName>
        <fullName evidence="5">ZP domain-containing protein</fullName>
    </recommendedName>
</protein>
<dbReference type="InterPro" id="IPR042235">
    <property type="entry name" value="ZP-C_dom"/>
</dbReference>